<organism evidence="1 2">
    <name type="scientific">Chitinophaga cymbidii</name>
    <dbReference type="NCBI Taxonomy" id="1096750"/>
    <lineage>
        <taxon>Bacteria</taxon>
        <taxon>Pseudomonadati</taxon>
        <taxon>Bacteroidota</taxon>
        <taxon>Chitinophagia</taxon>
        <taxon>Chitinophagales</taxon>
        <taxon>Chitinophagaceae</taxon>
        <taxon>Chitinophaga</taxon>
    </lineage>
</organism>
<accession>A0A512RIR4</accession>
<sequence length="87" mass="10735">MKDERKIAHEIVRYLDILFGYPRCEWISEKKALEEFPFSLDMLRDMRGDATLEFRYHWKYIKKPVGERKRPGIIYHRARMIKFIDEL</sequence>
<evidence type="ECO:0008006" key="3">
    <source>
        <dbReference type="Google" id="ProtNLM"/>
    </source>
</evidence>
<proteinExistence type="predicted"/>
<dbReference type="EMBL" id="BKAU01000001">
    <property type="protein sequence ID" value="GEP95577.1"/>
    <property type="molecule type" value="Genomic_DNA"/>
</dbReference>
<comment type="caution">
    <text evidence="1">The sequence shown here is derived from an EMBL/GenBank/DDBJ whole genome shotgun (WGS) entry which is preliminary data.</text>
</comment>
<dbReference type="RefSeq" id="WP_146859944.1">
    <property type="nucleotide sequence ID" value="NZ_BKAU01000001.1"/>
</dbReference>
<dbReference type="OrthoDB" id="9941362at2"/>
<evidence type="ECO:0000313" key="1">
    <source>
        <dbReference type="EMBL" id="GEP95577.1"/>
    </source>
</evidence>
<keyword evidence="2" id="KW-1185">Reference proteome</keyword>
<protein>
    <recommendedName>
        <fullName evidence="3">DNA-binding protein</fullName>
    </recommendedName>
</protein>
<evidence type="ECO:0000313" key="2">
    <source>
        <dbReference type="Proteomes" id="UP000321436"/>
    </source>
</evidence>
<name>A0A512RIR4_9BACT</name>
<dbReference type="Proteomes" id="UP000321436">
    <property type="component" value="Unassembled WGS sequence"/>
</dbReference>
<dbReference type="AlphaFoldDB" id="A0A512RIR4"/>
<gene>
    <name evidence="1" type="ORF">CCY01nite_18370</name>
</gene>
<reference evidence="1 2" key="1">
    <citation type="submission" date="2019-07" db="EMBL/GenBank/DDBJ databases">
        <title>Whole genome shotgun sequence of Chitinophaga cymbidii NBRC 109752.</title>
        <authorList>
            <person name="Hosoyama A."/>
            <person name="Uohara A."/>
            <person name="Ohji S."/>
            <person name="Ichikawa N."/>
        </authorList>
    </citation>
    <scope>NUCLEOTIDE SEQUENCE [LARGE SCALE GENOMIC DNA]</scope>
    <source>
        <strain evidence="1 2">NBRC 109752</strain>
    </source>
</reference>